<evidence type="ECO:0000313" key="1">
    <source>
        <dbReference type="EMBL" id="PDN84300.1"/>
    </source>
</evidence>
<dbReference type="AlphaFoldDB" id="A0A2A6D9M1"/>
<reference evidence="1" key="1">
    <citation type="submission" date="2017-08" db="EMBL/GenBank/DDBJ databases">
        <title>Whole genome sequencing of Salmonella enterica.</title>
        <authorList>
            <person name="Bell R."/>
            <person name="Levy K."/>
        </authorList>
    </citation>
    <scope>NUCLEOTIDE SEQUENCE [LARGE SCALE GENOMIC DNA]</scope>
    <source>
        <strain evidence="1">CFSAN060805</strain>
    </source>
</reference>
<accession>A0A2A6D9M1</accession>
<dbReference type="EMBL" id="NPLM01000005">
    <property type="protein sequence ID" value="PDN84300.1"/>
    <property type="molecule type" value="Genomic_DNA"/>
</dbReference>
<sequence>MKFIALNDKTESSFATKIVTAIIINFIYYRHSLLNVCLPLFQPDASHSVFFTLFQTHPADLCYLPKTITVIHYSRCSTVRKTLANNFLIFSAKHL</sequence>
<dbReference type="Proteomes" id="UP000873581">
    <property type="component" value="Unassembled WGS sequence"/>
</dbReference>
<protein>
    <submittedName>
        <fullName evidence="1">Uncharacterized protein</fullName>
    </submittedName>
</protein>
<proteinExistence type="predicted"/>
<gene>
    <name evidence="1" type="ORF">CIC26_13400</name>
</gene>
<organism evidence="1">
    <name type="scientific">Salmonella enterica</name>
    <name type="common">Salmonella choleraesuis</name>
    <dbReference type="NCBI Taxonomy" id="28901"/>
    <lineage>
        <taxon>Bacteria</taxon>
        <taxon>Pseudomonadati</taxon>
        <taxon>Pseudomonadota</taxon>
        <taxon>Gammaproteobacteria</taxon>
        <taxon>Enterobacterales</taxon>
        <taxon>Enterobacteriaceae</taxon>
        <taxon>Salmonella</taxon>
    </lineage>
</organism>
<comment type="caution">
    <text evidence="1">The sequence shown here is derived from an EMBL/GenBank/DDBJ whole genome shotgun (WGS) entry which is preliminary data.</text>
</comment>
<name>A0A2A6D9M1_SALER</name>